<protein>
    <recommendedName>
        <fullName evidence="3">NADP-dependent oxidoreductase domain-containing protein</fullName>
    </recommendedName>
</protein>
<organism evidence="4">
    <name type="scientific">marine metagenome</name>
    <dbReference type="NCBI Taxonomy" id="408172"/>
    <lineage>
        <taxon>unclassified sequences</taxon>
        <taxon>metagenomes</taxon>
        <taxon>ecological metagenomes</taxon>
    </lineage>
</organism>
<evidence type="ECO:0000313" key="4">
    <source>
        <dbReference type="EMBL" id="SVA55270.1"/>
    </source>
</evidence>
<dbReference type="InterPro" id="IPR023210">
    <property type="entry name" value="NADP_OxRdtase_dom"/>
</dbReference>
<keyword evidence="1" id="KW-0521">NADP</keyword>
<name>A0A381WS25_9ZZZZ</name>
<feature type="domain" description="NADP-dependent oxidoreductase" evidence="3">
    <location>
        <begin position="16"/>
        <end position="341"/>
    </location>
</feature>
<evidence type="ECO:0000256" key="1">
    <source>
        <dbReference type="ARBA" id="ARBA00022857"/>
    </source>
</evidence>
<dbReference type="Gene3D" id="3.20.20.100">
    <property type="entry name" value="NADP-dependent oxidoreductase domain"/>
    <property type="match status" value="1"/>
</dbReference>
<dbReference type="InterPro" id="IPR036812">
    <property type="entry name" value="NAD(P)_OxRdtase_dom_sf"/>
</dbReference>
<evidence type="ECO:0000259" key="3">
    <source>
        <dbReference type="Pfam" id="PF00248"/>
    </source>
</evidence>
<dbReference type="FunFam" id="3.20.20.100:FF:000005">
    <property type="entry name" value="NADP(H)-dependent aldo-keto reductase"/>
    <property type="match status" value="1"/>
</dbReference>
<gene>
    <name evidence="4" type="ORF">METZ01_LOCUS108124</name>
</gene>
<dbReference type="SUPFAM" id="SSF51430">
    <property type="entry name" value="NAD(P)-linked oxidoreductase"/>
    <property type="match status" value="1"/>
</dbReference>
<evidence type="ECO:0000256" key="2">
    <source>
        <dbReference type="ARBA" id="ARBA00023002"/>
    </source>
</evidence>
<keyword evidence="2" id="KW-0560">Oxidoreductase</keyword>
<dbReference type="AlphaFoldDB" id="A0A381WS25"/>
<dbReference type="InterPro" id="IPR050523">
    <property type="entry name" value="AKR_Detox_Biosynth"/>
</dbReference>
<dbReference type="InterPro" id="IPR020471">
    <property type="entry name" value="AKR"/>
</dbReference>
<dbReference type="PANTHER" id="PTHR43364:SF4">
    <property type="entry name" value="NAD(P)-LINKED OXIDOREDUCTASE SUPERFAMILY PROTEIN"/>
    <property type="match status" value="1"/>
</dbReference>
<dbReference type="CDD" id="cd19094">
    <property type="entry name" value="AKR_Tas-like"/>
    <property type="match status" value="1"/>
</dbReference>
<dbReference type="EMBL" id="UINC01012688">
    <property type="protein sequence ID" value="SVA55270.1"/>
    <property type="molecule type" value="Genomic_DNA"/>
</dbReference>
<dbReference type="PANTHER" id="PTHR43364">
    <property type="entry name" value="NADH-SPECIFIC METHYLGLYOXAL REDUCTASE-RELATED"/>
    <property type="match status" value="1"/>
</dbReference>
<reference evidence="4" key="1">
    <citation type="submission" date="2018-05" db="EMBL/GenBank/DDBJ databases">
        <authorList>
            <person name="Lanie J.A."/>
            <person name="Ng W.-L."/>
            <person name="Kazmierczak K.M."/>
            <person name="Andrzejewski T.M."/>
            <person name="Davidsen T.M."/>
            <person name="Wayne K.J."/>
            <person name="Tettelin H."/>
            <person name="Glass J.I."/>
            <person name="Rusch D."/>
            <person name="Podicherti R."/>
            <person name="Tsui H.-C.T."/>
            <person name="Winkler M.E."/>
        </authorList>
    </citation>
    <scope>NUCLEOTIDE SEQUENCE</scope>
</reference>
<accession>A0A381WS25</accession>
<sequence length="350" mass="40104">MKYRKLGTTDIDVSVICLGTMTFGEQNSQIDGFQQMDYALGRGINFFDTAELYPIRPRKETYGRTEKIIGNWLKDRGNRDKIIIASKIASKSTGLEWIREGSKNLGFDKKNLNKAVDDSLIRLQTDYIDLYQLHWPERKVPLFGQLDFEYDPNDNKWNALEKVLENLKELIKAGKIRYVGLSNETPWGTMKFLEIAKQINLPRMMSIQNAYNLVNRVFDIANSEVAINEQCGLLAYSPIAGGRLSGKYMNNQHPKNARYTLWPARFSRHHTKRGEIAIEKYVKLAKKYNIPPSTFANAFVNDRPFVTSNIIGATTMDQLKENIDSIDITLSKEILEEIENIHLSDPNPCV</sequence>
<dbReference type="PRINTS" id="PR00069">
    <property type="entry name" value="ALDKETRDTASE"/>
</dbReference>
<dbReference type="Pfam" id="PF00248">
    <property type="entry name" value="Aldo_ket_red"/>
    <property type="match status" value="1"/>
</dbReference>
<dbReference type="GO" id="GO:0016491">
    <property type="term" value="F:oxidoreductase activity"/>
    <property type="evidence" value="ECO:0007669"/>
    <property type="project" value="UniProtKB-KW"/>
</dbReference>
<proteinExistence type="predicted"/>